<comment type="subcellular location">
    <subcellularLocation>
        <location evidence="1">Membrane</location>
        <topology evidence="1">Multi-pass membrane protein</topology>
    </subcellularLocation>
</comment>
<dbReference type="PANTHER" id="PTHR21016:SF25">
    <property type="entry name" value="TM2 DOMAIN-CONTAINING PROTEIN DDB_G0277895-RELATED"/>
    <property type="match status" value="1"/>
</dbReference>
<dbReference type="STRING" id="1705.CA21670_06450"/>
<sequence length="164" mass="18096">MTNPYNSFEPNPDGFDARMQKDPQTQSYAQYQESLNNPQAQYPQFNAFQQQPQAGAPAPYGQQHGMAQPGMMQPAMYATPPKSWIATLLLAFFLGTLGAHNFYLGYKGRAIAQLSLSVIGWFTAILIVGFVLLAIVGIWAFVDLVRILIRHGEYGVDPNGVPLS</sequence>
<feature type="compositionally biased region" description="Polar residues" evidence="5">
    <location>
        <begin position="22"/>
        <end position="33"/>
    </location>
</feature>
<organism evidence="8 9">
    <name type="scientific">Corynebacterium stationis</name>
    <dbReference type="NCBI Taxonomy" id="1705"/>
    <lineage>
        <taxon>Bacteria</taxon>
        <taxon>Bacillati</taxon>
        <taxon>Actinomycetota</taxon>
        <taxon>Actinomycetes</taxon>
        <taxon>Mycobacteriales</taxon>
        <taxon>Corynebacteriaceae</taxon>
        <taxon>Corynebacterium</taxon>
    </lineage>
</organism>
<dbReference type="EMBL" id="LSTQ01000025">
    <property type="protein sequence ID" value="OAH25803.1"/>
    <property type="molecule type" value="Genomic_DNA"/>
</dbReference>
<evidence type="ECO:0000313" key="8">
    <source>
        <dbReference type="EMBL" id="OAH25803.1"/>
    </source>
</evidence>
<comment type="caution">
    <text evidence="8">The sequence shown here is derived from an EMBL/GenBank/DDBJ whole genome shotgun (WGS) entry which is preliminary data.</text>
</comment>
<dbReference type="GO" id="GO:0016020">
    <property type="term" value="C:membrane"/>
    <property type="evidence" value="ECO:0007669"/>
    <property type="project" value="UniProtKB-SubCell"/>
</dbReference>
<dbReference type="AlphaFoldDB" id="A0A177IAI3"/>
<dbReference type="OrthoDB" id="2004788at2"/>
<evidence type="ECO:0000256" key="2">
    <source>
        <dbReference type="ARBA" id="ARBA00022692"/>
    </source>
</evidence>
<dbReference type="RefSeq" id="WP_066840702.1">
    <property type="nucleotide sequence ID" value="NZ_LSTQ01000025.1"/>
</dbReference>
<evidence type="ECO:0000256" key="3">
    <source>
        <dbReference type="ARBA" id="ARBA00022989"/>
    </source>
</evidence>
<keyword evidence="9" id="KW-1185">Reference proteome</keyword>
<dbReference type="InterPro" id="IPR007829">
    <property type="entry name" value="TM2"/>
</dbReference>
<feature type="transmembrane region" description="Helical" evidence="6">
    <location>
        <begin position="84"/>
        <end position="106"/>
    </location>
</feature>
<dbReference type="PANTHER" id="PTHR21016">
    <property type="entry name" value="BETA-AMYLOID BINDING PROTEIN-RELATED"/>
    <property type="match status" value="1"/>
</dbReference>
<evidence type="ECO:0000256" key="1">
    <source>
        <dbReference type="ARBA" id="ARBA00004141"/>
    </source>
</evidence>
<keyword evidence="2 6" id="KW-0812">Transmembrane</keyword>
<evidence type="ECO:0000256" key="4">
    <source>
        <dbReference type="ARBA" id="ARBA00023136"/>
    </source>
</evidence>
<keyword evidence="4 6" id="KW-0472">Membrane</keyword>
<evidence type="ECO:0000256" key="5">
    <source>
        <dbReference type="SAM" id="MobiDB-lite"/>
    </source>
</evidence>
<dbReference type="Pfam" id="PF05154">
    <property type="entry name" value="TM2"/>
    <property type="match status" value="1"/>
</dbReference>
<name>A0A177IAI3_9CORY</name>
<protein>
    <recommendedName>
        <fullName evidence="7">TM2 domain-containing protein</fullName>
    </recommendedName>
</protein>
<keyword evidence="3 6" id="KW-1133">Transmembrane helix</keyword>
<evidence type="ECO:0000259" key="7">
    <source>
        <dbReference type="Pfam" id="PF05154"/>
    </source>
</evidence>
<feature type="region of interest" description="Disordered" evidence="5">
    <location>
        <begin position="1"/>
        <end position="33"/>
    </location>
</feature>
<evidence type="ECO:0000313" key="9">
    <source>
        <dbReference type="Proteomes" id="UP000076947"/>
    </source>
</evidence>
<dbReference type="InterPro" id="IPR050932">
    <property type="entry name" value="TM2D1-3-like"/>
</dbReference>
<gene>
    <name evidence="8" type="ORF">AYJ05_10425</name>
</gene>
<feature type="transmembrane region" description="Helical" evidence="6">
    <location>
        <begin position="118"/>
        <end position="142"/>
    </location>
</feature>
<accession>A0A177IAI3</accession>
<feature type="domain" description="TM2" evidence="7">
    <location>
        <begin position="81"/>
        <end position="130"/>
    </location>
</feature>
<proteinExistence type="predicted"/>
<dbReference type="Proteomes" id="UP000076947">
    <property type="component" value="Unassembled WGS sequence"/>
</dbReference>
<evidence type="ECO:0000256" key="6">
    <source>
        <dbReference type="SAM" id="Phobius"/>
    </source>
</evidence>
<reference evidence="9" key="1">
    <citation type="submission" date="2016-02" db="EMBL/GenBank/DDBJ databases">
        <authorList>
            <person name="Kaur G."/>
            <person name="Nair G.R."/>
            <person name="Mayilraj S."/>
        </authorList>
    </citation>
    <scope>NUCLEOTIDE SEQUENCE [LARGE SCALE GENOMIC DNA]</scope>
    <source>
        <strain evidence="9">GA-15</strain>
    </source>
</reference>